<evidence type="ECO:0000313" key="2">
    <source>
        <dbReference type="EMBL" id="MCD7469542.1"/>
    </source>
</evidence>
<comment type="caution">
    <text evidence="2">The sequence shown here is derived from an EMBL/GenBank/DDBJ whole genome shotgun (WGS) entry which is preliminary data.</text>
</comment>
<dbReference type="EMBL" id="JACEIK010001453">
    <property type="protein sequence ID" value="MCD7469542.1"/>
    <property type="molecule type" value="Genomic_DNA"/>
</dbReference>
<reference evidence="2 3" key="1">
    <citation type="journal article" date="2021" name="BMC Genomics">
        <title>Datura genome reveals duplications of psychoactive alkaloid biosynthetic genes and high mutation rate following tissue culture.</title>
        <authorList>
            <person name="Rajewski A."/>
            <person name="Carter-House D."/>
            <person name="Stajich J."/>
            <person name="Litt A."/>
        </authorList>
    </citation>
    <scope>NUCLEOTIDE SEQUENCE [LARGE SCALE GENOMIC DNA]</scope>
    <source>
        <strain evidence="2">AR-01</strain>
    </source>
</reference>
<gene>
    <name evidence="2" type="ORF">HAX54_008649</name>
</gene>
<accession>A0ABS8TDQ3</accession>
<name>A0ABS8TDQ3_DATST</name>
<evidence type="ECO:0000313" key="3">
    <source>
        <dbReference type="Proteomes" id="UP000823775"/>
    </source>
</evidence>
<proteinExistence type="predicted"/>
<sequence>ESRSQHDNIGEEYGKRGTIISVRNTEVVAVTSLASLFIMVQLRAPLTIQTYQPRSIATTIITKKLGYKSKVVPWDYQEEEKTKMINTATAHGMTRSGRYYVPNNLKRPTSGRTKNQKRNVTDVEIAEFERRCRSNITQSRNN</sequence>
<keyword evidence="3" id="KW-1185">Reference proteome</keyword>
<feature type="region of interest" description="Disordered" evidence="1">
    <location>
        <begin position="98"/>
        <end position="118"/>
    </location>
</feature>
<evidence type="ECO:0000256" key="1">
    <source>
        <dbReference type="SAM" id="MobiDB-lite"/>
    </source>
</evidence>
<protein>
    <submittedName>
        <fullName evidence="2">Uncharacterized protein</fullName>
    </submittedName>
</protein>
<feature type="non-terminal residue" evidence="2">
    <location>
        <position position="1"/>
    </location>
</feature>
<dbReference type="Proteomes" id="UP000823775">
    <property type="component" value="Unassembled WGS sequence"/>
</dbReference>
<organism evidence="2 3">
    <name type="scientific">Datura stramonium</name>
    <name type="common">Jimsonweed</name>
    <name type="synonym">Common thornapple</name>
    <dbReference type="NCBI Taxonomy" id="4076"/>
    <lineage>
        <taxon>Eukaryota</taxon>
        <taxon>Viridiplantae</taxon>
        <taxon>Streptophyta</taxon>
        <taxon>Embryophyta</taxon>
        <taxon>Tracheophyta</taxon>
        <taxon>Spermatophyta</taxon>
        <taxon>Magnoliopsida</taxon>
        <taxon>eudicotyledons</taxon>
        <taxon>Gunneridae</taxon>
        <taxon>Pentapetalae</taxon>
        <taxon>asterids</taxon>
        <taxon>lamiids</taxon>
        <taxon>Solanales</taxon>
        <taxon>Solanaceae</taxon>
        <taxon>Solanoideae</taxon>
        <taxon>Datureae</taxon>
        <taxon>Datura</taxon>
    </lineage>
</organism>